<feature type="transmembrane region" description="Helical" evidence="1">
    <location>
        <begin position="51"/>
        <end position="68"/>
    </location>
</feature>
<dbReference type="EnsemblFungi" id="EJT70905">
    <property type="protein sequence ID" value="EJT70905"/>
    <property type="gene ID" value="GGTG_11928"/>
</dbReference>
<reference evidence="3" key="4">
    <citation type="journal article" date="2015" name="G3 (Bethesda)">
        <title>Genome sequences of three phytopathogenic species of the Magnaporthaceae family of fungi.</title>
        <authorList>
            <person name="Okagaki L.H."/>
            <person name="Nunes C.C."/>
            <person name="Sailsbery J."/>
            <person name="Clay B."/>
            <person name="Brown D."/>
            <person name="John T."/>
            <person name="Oh Y."/>
            <person name="Young N."/>
            <person name="Fitzgerald M."/>
            <person name="Haas B.J."/>
            <person name="Zeng Q."/>
            <person name="Young S."/>
            <person name="Adiconis X."/>
            <person name="Fan L."/>
            <person name="Levin J.Z."/>
            <person name="Mitchell T.K."/>
            <person name="Okubara P.A."/>
            <person name="Farman M.L."/>
            <person name="Kohn L.M."/>
            <person name="Birren B."/>
            <person name="Ma L.-J."/>
            <person name="Dean R.A."/>
        </authorList>
    </citation>
    <scope>NUCLEOTIDE SEQUENCE</scope>
    <source>
        <strain evidence="3">R3-111a-1</strain>
    </source>
</reference>
<reference evidence="2" key="2">
    <citation type="submission" date="2010-07" db="EMBL/GenBank/DDBJ databases">
        <authorList>
            <consortium name="The Broad Institute Genome Sequencing Platform"/>
            <consortium name="Broad Institute Genome Sequencing Center for Infectious Disease"/>
            <person name="Ma L.-J."/>
            <person name="Dead R."/>
            <person name="Young S."/>
            <person name="Zeng Q."/>
            <person name="Koehrsen M."/>
            <person name="Alvarado L."/>
            <person name="Berlin A."/>
            <person name="Chapman S.B."/>
            <person name="Chen Z."/>
            <person name="Freedman E."/>
            <person name="Gellesch M."/>
            <person name="Goldberg J."/>
            <person name="Griggs A."/>
            <person name="Gujja S."/>
            <person name="Heilman E.R."/>
            <person name="Heiman D."/>
            <person name="Hepburn T."/>
            <person name="Howarth C."/>
            <person name="Jen D."/>
            <person name="Larson L."/>
            <person name="Mehta T."/>
            <person name="Neiman D."/>
            <person name="Pearson M."/>
            <person name="Roberts A."/>
            <person name="Saif S."/>
            <person name="Shea T."/>
            <person name="Shenoy N."/>
            <person name="Sisk P."/>
            <person name="Stolte C."/>
            <person name="Sykes S."/>
            <person name="Walk T."/>
            <person name="White J."/>
            <person name="Yandava C."/>
            <person name="Haas B."/>
            <person name="Nusbaum C."/>
            <person name="Birren B."/>
        </authorList>
    </citation>
    <scope>NUCLEOTIDE SEQUENCE</scope>
    <source>
        <strain evidence="2">R3-111a-1</strain>
    </source>
</reference>
<evidence type="ECO:0000313" key="4">
    <source>
        <dbReference type="Proteomes" id="UP000006039"/>
    </source>
</evidence>
<dbReference type="EMBL" id="GL385401">
    <property type="protein sequence ID" value="EJT70905.1"/>
    <property type="molecule type" value="Genomic_DNA"/>
</dbReference>
<accession>J3PEJ7</accession>
<reference evidence="2" key="3">
    <citation type="submission" date="2010-09" db="EMBL/GenBank/DDBJ databases">
        <title>Annotation of Gaeumannomyces graminis var. tritici R3-111a-1.</title>
        <authorList>
            <consortium name="The Broad Institute Genome Sequencing Platform"/>
            <person name="Ma L.-J."/>
            <person name="Dead R."/>
            <person name="Young S.K."/>
            <person name="Zeng Q."/>
            <person name="Gargeya S."/>
            <person name="Fitzgerald M."/>
            <person name="Haas B."/>
            <person name="Abouelleil A."/>
            <person name="Alvarado L."/>
            <person name="Arachchi H.M."/>
            <person name="Berlin A."/>
            <person name="Brown A."/>
            <person name="Chapman S.B."/>
            <person name="Chen Z."/>
            <person name="Dunbar C."/>
            <person name="Freedman E."/>
            <person name="Gearin G."/>
            <person name="Gellesch M."/>
            <person name="Goldberg J."/>
            <person name="Griggs A."/>
            <person name="Gujja S."/>
            <person name="Heiman D."/>
            <person name="Howarth C."/>
            <person name="Larson L."/>
            <person name="Lui A."/>
            <person name="MacDonald P.J.P."/>
            <person name="Mehta T."/>
            <person name="Montmayeur A."/>
            <person name="Murphy C."/>
            <person name="Neiman D."/>
            <person name="Pearson M."/>
            <person name="Priest M."/>
            <person name="Roberts A."/>
            <person name="Saif S."/>
            <person name="Shea T."/>
            <person name="Shenoy N."/>
            <person name="Sisk P."/>
            <person name="Stolte C."/>
            <person name="Sykes S."/>
            <person name="Yandava C."/>
            <person name="Wortman J."/>
            <person name="Nusbaum C."/>
            <person name="Birren B."/>
        </authorList>
    </citation>
    <scope>NUCLEOTIDE SEQUENCE</scope>
    <source>
        <strain evidence="2">R3-111a-1</strain>
    </source>
</reference>
<dbReference type="Proteomes" id="UP000006039">
    <property type="component" value="Unassembled WGS sequence"/>
</dbReference>
<organism evidence="2">
    <name type="scientific">Gaeumannomyces tritici (strain R3-111a-1)</name>
    <name type="common">Wheat and barley take-all root rot fungus</name>
    <name type="synonym">Gaeumannomyces graminis var. tritici</name>
    <dbReference type="NCBI Taxonomy" id="644352"/>
    <lineage>
        <taxon>Eukaryota</taxon>
        <taxon>Fungi</taxon>
        <taxon>Dikarya</taxon>
        <taxon>Ascomycota</taxon>
        <taxon>Pezizomycotina</taxon>
        <taxon>Sordariomycetes</taxon>
        <taxon>Sordariomycetidae</taxon>
        <taxon>Magnaporthales</taxon>
        <taxon>Magnaporthaceae</taxon>
        <taxon>Gaeumannomyces</taxon>
    </lineage>
</organism>
<name>J3PEJ7_GAET3</name>
<proteinExistence type="predicted"/>
<keyword evidence="1" id="KW-0472">Membrane</keyword>
<reference evidence="3" key="5">
    <citation type="submission" date="2018-04" db="UniProtKB">
        <authorList>
            <consortium name="EnsemblFungi"/>
        </authorList>
    </citation>
    <scope>IDENTIFICATION</scope>
    <source>
        <strain evidence="3">R3-111a-1</strain>
    </source>
</reference>
<sequence length="92" mass="9929">MGGKGFGRCSLVGFNVCPPTAGQSGGGLGGSKCKKVLGVRKVKMSCLGQRLPLGLLSWFLFFFSIYFAKGFEVTCKLLSERTYKSLYLLYGA</sequence>
<evidence type="ECO:0000256" key="1">
    <source>
        <dbReference type="SAM" id="Phobius"/>
    </source>
</evidence>
<protein>
    <submittedName>
        <fullName evidence="2 3">Uncharacterized protein</fullName>
    </submittedName>
</protein>
<gene>
    <name evidence="3" type="primary">20352386</name>
    <name evidence="2" type="ORF">GGTG_11928</name>
</gene>
<reference evidence="4" key="1">
    <citation type="submission" date="2010-07" db="EMBL/GenBank/DDBJ databases">
        <title>The genome sequence of Gaeumannomyces graminis var. tritici strain R3-111a-1.</title>
        <authorList>
            <consortium name="The Broad Institute Genome Sequencing Platform"/>
            <person name="Ma L.-J."/>
            <person name="Dead R."/>
            <person name="Young S."/>
            <person name="Zeng Q."/>
            <person name="Koehrsen M."/>
            <person name="Alvarado L."/>
            <person name="Berlin A."/>
            <person name="Chapman S.B."/>
            <person name="Chen Z."/>
            <person name="Freedman E."/>
            <person name="Gellesch M."/>
            <person name="Goldberg J."/>
            <person name="Griggs A."/>
            <person name="Gujja S."/>
            <person name="Heilman E.R."/>
            <person name="Heiman D."/>
            <person name="Hepburn T."/>
            <person name="Howarth C."/>
            <person name="Jen D."/>
            <person name="Larson L."/>
            <person name="Mehta T."/>
            <person name="Neiman D."/>
            <person name="Pearson M."/>
            <person name="Roberts A."/>
            <person name="Saif S."/>
            <person name="Shea T."/>
            <person name="Shenoy N."/>
            <person name="Sisk P."/>
            <person name="Stolte C."/>
            <person name="Sykes S."/>
            <person name="Walk T."/>
            <person name="White J."/>
            <person name="Yandava C."/>
            <person name="Haas B."/>
            <person name="Nusbaum C."/>
            <person name="Birren B."/>
        </authorList>
    </citation>
    <scope>NUCLEOTIDE SEQUENCE [LARGE SCALE GENOMIC DNA]</scope>
    <source>
        <strain evidence="4">R3-111a-1</strain>
    </source>
</reference>
<dbReference type="HOGENOM" id="CLU_2413396_0_0_1"/>
<keyword evidence="4" id="KW-1185">Reference proteome</keyword>
<evidence type="ECO:0000313" key="3">
    <source>
        <dbReference type="EnsemblFungi" id="EJT70905"/>
    </source>
</evidence>
<dbReference type="VEuPathDB" id="FungiDB:GGTG_11928"/>
<dbReference type="AlphaFoldDB" id="J3PEJ7"/>
<keyword evidence="1" id="KW-1133">Transmembrane helix</keyword>
<keyword evidence="1" id="KW-0812">Transmembrane</keyword>
<evidence type="ECO:0000313" key="2">
    <source>
        <dbReference type="EMBL" id="EJT70905.1"/>
    </source>
</evidence>
<dbReference type="GeneID" id="20352386"/>
<dbReference type="RefSeq" id="XP_009228083.1">
    <property type="nucleotide sequence ID" value="XM_009229819.1"/>
</dbReference>